<dbReference type="CDD" id="cd01285">
    <property type="entry name" value="nucleoside_deaminase"/>
    <property type="match status" value="1"/>
</dbReference>
<evidence type="ECO:0000259" key="10">
    <source>
        <dbReference type="PROSITE" id="PS51747"/>
    </source>
</evidence>
<keyword evidence="5 8" id="KW-0378">Hydrolase</keyword>
<feature type="binding site" evidence="8">
    <location>
        <position position="102"/>
    </location>
    <ligand>
        <name>Zn(2+)</name>
        <dbReference type="ChEBI" id="CHEBI:29105"/>
        <note>catalytic</note>
    </ligand>
</feature>
<dbReference type="InterPro" id="IPR016192">
    <property type="entry name" value="APOBEC/CMP_deaminase_Zn-bd"/>
</dbReference>
<evidence type="ECO:0000313" key="12">
    <source>
        <dbReference type="Proteomes" id="UP000777002"/>
    </source>
</evidence>
<keyword evidence="12" id="KW-1185">Reference proteome</keyword>
<dbReference type="PROSITE" id="PS51747">
    <property type="entry name" value="CYT_DCMP_DEAMINASES_2"/>
    <property type="match status" value="1"/>
</dbReference>
<comment type="catalytic activity">
    <reaction evidence="7 8">
        <text>adenosine(34) in tRNA + H2O + H(+) = inosine(34) in tRNA + NH4(+)</text>
        <dbReference type="Rhea" id="RHEA:43168"/>
        <dbReference type="Rhea" id="RHEA-COMP:10373"/>
        <dbReference type="Rhea" id="RHEA-COMP:10374"/>
        <dbReference type="ChEBI" id="CHEBI:15377"/>
        <dbReference type="ChEBI" id="CHEBI:15378"/>
        <dbReference type="ChEBI" id="CHEBI:28938"/>
        <dbReference type="ChEBI" id="CHEBI:74411"/>
        <dbReference type="ChEBI" id="CHEBI:82852"/>
        <dbReference type="EC" id="3.5.4.33"/>
    </reaction>
</comment>
<proteinExistence type="inferred from homology"/>
<dbReference type="Pfam" id="PF00383">
    <property type="entry name" value="dCMP_cyt_deam_1"/>
    <property type="match status" value="1"/>
</dbReference>
<dbReference type="InterPro" id="IPR002125">
    <property type="entry name" value="CMP_dCMP_dom"/>
</dbReference>
<feature type="binding site" evidence="8">
    <location>
        <position position="72"/>
    </location>
    <ligand>
        <name>Zn(2+)</name>
        <dbReference type="ChEBI" id="CHEBI:29105"/>
        <note>catalytic</note>
    </ligand>
</feature>
<dbReference type="InterPro" id="IPR028883">
    <property type="entry name" value="tRNA_aden_deaminase"/>
</dbReference>
<evidence type="ECO:0000256" key="5">
    <source>
        <dbReference type="ARBA" id="ARBA00022801"/>
    </source>
</evidence>
<comment type="caution">
    <text evidence="11">The sequence shown here is derived from an EMBL/GenBank/DDBJ whole genome shotgun (WGS) entry which is preliminary data.</text>
</comment>
<dbReference type="GO" id="GO:0052717">
    <property type="term" value="F:tRNA-specific adenosine-34 deaminase activity"/>
    <property type="evidence" value="ECO:0007669"/>
    <property type="project" value="UniProtKB-EC"/>
</dbReference>
<dbReference type="NCBIfam" id="NF008113">
    <property type="entry name" value="PRK10860.1"/>
    <property type="match status" value="1"/>
</dbReference>
<sequence>MQKALQKRNREINSKKRQTSPYDQQFMREALEFAREAAQAGEVPVGCVIVKDGQIIGVGRNRSIEDNDPSAHAEVIAIRQASQALENYRLTGCTLYVTLEPCAMCAGLIAHARLSRVVFGARDEKTGAYGGSFDLQAAARLNHRVQVDSGVCGKEAAQLLTDFFEEKRRA</sequence>
<feature type="region of interest" description="Disordered" evidence="9">
    <location>
        <begin position="1"/>
        <end position="21"/>
    </location>
</feature>
<keyword evidence="3 8" id="KW-0819">tRNA processing</keyword>
<evidence type="ECO:0000256" key="1">
    <source>
        <dbReference type="ARBA" id="ARBA00010669"/>
    </source>
</evidence>
<evidence type="ECO:0000256" key="4">
    <source>
        <dbReference type="ARBA" id="ARBA00022723"/>
    </source>
</evidence>
<dbReference type="HAMAP" id="MF_00972">
    <property type="entry name" value="tRNA_aden_deaminase"/>
    <property type="match status" value="1"/>
</dbReference>
<evidence type="ECO:0000256" key="8">
    <source>
        <dbReference type="HAMAP-Rule" id="MF_00972"/>
    </source>
</evidence>
<evidence type="ECO:0000256" key="6">
    <source>
        <dbReference type="ARBA" id="ARBA00022833"/>
    </source>
</evidence>
<protein>
    <recommendedName>
        <fullName evidence="8">tRNA-specific adenosine deaminase</fullName>
        <ecNumber evidence="8">3.5.4.33</ecNumber>
    </recommendedName>
</protein>
<name>A0ABS2GQV9_9BURK</name>
<gene>
    <name evidence="8 11" type="primary">tadA</name>
    <name evidence="11" type="ORF">H5985_02905</name>
</gene>
<keyword evidence="4 8" id="KW-0479">Metal-binding</keyword>
<dbReference type="PANTHER" id="PTHR11079">
    <property type="entry name" value="CYTOSINE DEAMINASE FAMILY MEMBER"/>
    <property type="match status" value="1"/>
</dbReference>
<feature type="active site" description="Proton donor" evidence="8">
    <location>
        <position position="74"/>
    </location>
</feature>
<dbReference type="EC" id="3.5.4.33" evidence="8"/>
<comment type="cofactor">
    <cofactor evidence="8">
        <name>Zn(2+)</name>
        <dbReference type="ChEBI" id="CHEBI:29105"/>
    </cofactor>
    <text evidence="8">Binds 1 zinc ion per subunit.</text>
</comment>
<feature type="domain" description="CMP/dCMP-type deaminase" evidence="10">
    <location>
        <begin position="21"/>
        <end position="148"/>
    </location>
</feature>
<organism evidence="11 12">
    <name type="scientific">Parasutterella secunda</name>
    <dbReference type="NCBI Taxonomy" id="626947"/>
    <lineage>
        <taxon>Bacteria</taxon>
        <taxon>Pseudomonadati</taxon>
        <taxon>Pseudomonadota</taxon>
        <taxon>Betaproteobacteria</taxon>
        <taxon>Burkholderiales</taxon>
        <taxon>Sutterellaceae</taxon>
        <taxon>Parasutterella</taxon>
    </lineage>
</organism>
<accession>A0ABS2GQV9</accession>
<feature type="binding site" evidence="8">
    <location>
        <position position="105"/>
    </location>
    <ligand>
        <name>Zn(2+)</name>
        <dbReference type="ChEBI" id="CHEBI:29105"/>
        <note>catalytic</note>
    </ligand>
</feature>
<evidence type="ECO:0000256" key="9">
    <source>
        <dbReference type="SAM" id="MobiDB-lite"/>
    </source>
</evidence>
<dbReference type="EMBL" id="JACJKX010000003">
    <property type="protein sequence ID" value="MBM6928220.1"/>
    <property type="molecule type" value="Genomic_DNA"/>
</dbReference>
<dbReference type="InterPro" id="IPR016193">
    <property type="entry name" value="Cytidine_deaminase-like"/>
</dbReference>
<evidence type="ECO:0000256" key="3">
    <source>
        <dbReference type="ARBA" id="ARBA00022694"/>
    </source>
</evidence>
<dbReference type="Proteomes" id="UP000777002">
    <property type="component" value="Unassembled WGS sequence"/>
</dbReference>
<keyword evidence="6 8" id="KW-0862">Zinc</keyword>
<dbReference type="SUPFAM" id="SSF53927">
    <property type="entry name" value="Cytidine deaminase-like"/>
    <property type="match status" value="1"/>
</dbReference>
<evidence type="ECO:0000313" key="11">
    <source>
        <dbReference type="EMBL" id="MBM6928220.1"/>
    </source>
</evidence>
<dbReference type="Gene3D" id="3.40.140.10">
    <property type="entry name" value="Cytidine Deaminase, domain 2"/>
    <property type="match status" value="1"/>
</dbReference>
<reference evidence="11 12" key="1">
    <citation type="journal article" date="2021" name="Sci. Rep.">
        <title>The distribution of antibiotic resistance genes in chicken gut microbiota commensals.</title>
        <authorList>
            <person name="Juricova H."/>
            <person name="Matiasovicova J."/>
            <person name="Kubasova T."/>
            <person name="Cejkova D."/>
            <person name="Rychlik I."/>
        </authorList>
    </citation>
    <scope>NUCLEOTIDE SEQUENCE [LARGE SCALE GENOMIC DNA]</scope>
    <source>
        <strain evidence="11 12">An562</strain>
    </source>
</reference>
<dbReference type="PANTHER" id="PTHR11079:SF202">
    <property type="entry name" value="TRNA-SPECIFIC ADENOSINE DEAMINASE"/>
    <property type="match status" value="1"/>
</dbReference>
<dbReference type="PROSITE" id="PS00903">
    <property type="entry name" value="CYT_DCMP_DEAMINASES_1"/>
    <property type="match status" value="1"/>
</dbReference>
<comment type="function">
    <text evidence="8">Catalyzes the deamination of adenosine to inosine at the wobble position 34 of tRNA(Arg2).</text>
</comment>
<comment type="similarity">
    <text evidence="1">Belongs to the cytidine and deoxycytidylate deaminase family. ADAT2 subfamily.</text>
</comment>
<evidence type="ECO:0000256" key="2">
    <source>
        <dbReference type="ARBA" id="ARBA00011738"/>
    </source>
</evidence>
<comment type="subunit">
    <text evidence="2 8">Homodimer.</text>
</comment>
<evidence type="ECO:0000256" key="7">
    <source>
        <dbReference type="ARBA" id="ARBA00048045"/>
    </source>
</evidence>